<feature type="domain" description="Fimbrial adhesin MrpH N-terminal" evidence="2">
    <location>
        <begin position="24"/>
        <end position="77"/>
    </location>
</feature>
<feature type="signal peptide" evidence="1">
    <location>
        <begin position="1"/>
        <end position="24"/>
    </location>
</feature>
<dbReference type="Pfam" id="PF24222">
    <property type="entry name" value="MrpH_N"/>
    <property type="match status" value="1"/>
</dbReference>
<evidence type="ECO:0000256" key="1">
    <source>
        <dbReference type="SAM" id="SignalP"/>
    </source>
</evidence>
<keyword evidence="1" id="KW-0732">Signal</keyword>
<evidence type="ECO:0000313" key="3">
    <source>
        <dbReference type="EMBL" id="MDX7018819.1"/>
    </source>
</evidence>
<feature type="non-terminal residue" evidence="3">
    <location>
        <position position="78"/>
    </location>
</feature>
<protein>
    <submittedName>
        <fullName evidence="3">MR/P fimbria adhesin subunit MrpH</fullName>
    </submittedName>
</protein>
<dbReference type="EMBL" id="JAWZZT010001354">
    <property type="protein sequence ID" value="MDX7018819.1"/>
    <property type="molecule type" value="Genomic_DNA"/>
</dbReference>
<proteinExistence type="predicted"/>
<evidence type="ECO:0000259" key="2">
    <source>
        <dbReference type="Pfam" id="PF24222"/>
    </source>
</evidence>
<organism evidence="3 4">
    <name type="scientific">Klebsiella aerogenes</name>
    <name type="common">Enterobacter aerogenes</name>
    <dbReference type="NCBI Taxonomy" id="548"/>
    <lineage>
        <taxon>Bacteria</taxon>
        <taxon>Pseudomonadati</taxon>
        <taxon>Pseudomonadota</taxon>
        <taxon>Gammaproteobacteria</taxon>
        <taxon>Enterobacterales</taxon>
        <taxon>Enterobacteriaceae</taxon>
        <taxon>Klebsiella/Raoultella group</taxon>
        <taxon>Klebsiella</taxon>
    </lineage>
</organism>
<evidence type="ECO:0000313" key="4">
    <source>
        <dbReference type="Proteomes" id="UP001279012"/>
    </source>
</evidence>
<name>A0AAW9EDQ3_KLEAE</name>
<dbReference type="AlphaFoldDB" id="A0AAW9EDQ3"/>
<dbReference type="Proteomes" id="UP001279012">
    <property type="component" value="Unassembled WGS sequence"/>
</dbReference>
<reference evidence="3" key="1">
    <citation type="submission" date="2023-11" db="EMBL/GenBank/DDBJ databases">
        <title>Detection of rare carbapenemases in Enterobacterales - comparison of two colorimetric and two CIM-based carbapenemase assays.</title>
        <authorList>
            <person name="Schaffarczyk L."/>
            <person name="Noster J."/>
            <person name="Stelzer Y."/>
            <person name="Sattler J."/>
            <person name="Gatermann S."/>
            <person name="Hamprecht A."/>
        </authorList>
    </citation>
    <scope>NUCLEOTIDE SEQUENCE</scope>
    <source>
        <strain evidence="3">CIM-Cont-037</strain>
    </source>
</reference>
<feature type="chain" id="PRO_5043578135" evidence="1">
    <location>
        <begin position="25"/>
        <end position="78"/>
    </location>
</feature>
<gene>
    <name evidence="3" type="primary">mrpH</name>
    <name evidence="3" type="ORF">SJ059_30805</name>
</gene>
<sequence length="78" mass="8787">MFIFKRFQAIFILIAGLFSAPAMASIFSYITESTGTPSNATYTYVIERWDPETSGILNPCYGWPVCYVTENHKHTVNG</sequence>
<comment type="caution">
    <text evidence="3">The sequence shown here is derived from an EMBL/GenBank/DDBJ whole genome shotgun (WGS) entry which is preliminary data.</text>
</comment>
<dbReference type="InterPro" id="IPR057009">
    <property type="entry name" value="MrpH_N"/>
</dbReference>
<accession>A0AAW9EDQ3</accession>